<keyword evidence="2" id="KW-0560">Oxidoreductase</keyword>
<name>A0A443RVR0_9ACAR</name>
<evidence type="ECO:0000313" key="4">
    <source>
        <dbReference type="Proteomes" id="UP000288716"/>
    </source>
</evidence>
<evidence type="ECO:0000256" key="2">
    <source>
        <dbReference type="ARBA" id="ARBA00023002"/>
    </source>
</evidence>
<dbReference type="AlphaFoldDB" id="A0A443RVR0"/>
<dbReference type="InterPro" id="IPR002347">
    <property type="entry name" value="SDR_fam"/>
</dbReference>
<keyword evidence="4" id="KW-1185">Reference proteome</keyword>
<dbReference type="Pfam" id="PF00106">
    <property type="entry name" value="adh_short"/>
    <property type="match status" value="1"/>
</dbReference>
<organism evidence="3 4">
    <name type="scientific">Leptotrombidium deliense</name>
    <dbReference type="NCBI Taxonomy" id="299467"/>
    <lineage>
        <taxon>Eukaryota</taxon>
        <taxon>Metazoa</taxon>
        <taxon>Ecdysozoa</taxon>
        <taxon>Arthropoda</taxon>
        <taxon>Chelicerata</taxon>
        <taxon>Arachnida</taxon>
        <taxon>Acari</taxon>
        <taxon>Acariformes</taxon>
        <taxon>Trombidiformes</taxon>
        <taxon>Prostigmata</taxon>
        <taxon>Anystina</taxon>
        <taxon>Parasitengona</taxon>
        <taxon>Trombiculoidea</taxon>
        <taxon>Trombiculidae</taxon>
        <taxon>Leptotrombidium</taxon>
    </lineage>
</organism>
<dbReference type="Gene3D" id="3.40.50.720">
    <property type="entry name" value="NAD(P)-binding Rossmann-like Domain"/>
    <property type="match status" value="1"/>
</dbReference>
<evidence type="ECO:0000256" key="1">
    <source>
        <dbReference type="ARBA" id="ARBA00006484"/>
    </source>
</evidence>
<dbReference type="GO" id="GO:0005783">
    <property type="term" value="C:endoplasmic reticulum"/>
    <property type="evidence" value="ECO:0007669"/>
    <property type="project" value="TreeGrafter"/>
</dbReference>
<dbReference type="STRING" id="299467.A0A443RVR0"/>
<comment type="caution">
    <text evidence="3">The sequence shown here is derived from an EMBL/GenBank/DDBJ whole genome shotgun (WGS) entry which is preliminary data.</text>
</comment>
<dbReference type="InterPro" id="IPR051019">
    <property type="entry name" value="VLCFA-Steroid_DH"/>
</dbReference>
<proteinExistence type="inferred from homology"/>
<dbReference type="PANTHER" id="PTHR43899:SF13">
    <property type="entry name" value="RH59310P"/>
    <property type="match status" value="1"/>
</dbReference>
<comment type="similarity">
    <text evidence="1">Belongs to the short-chain dehydrogenases/reductases (SDR) family.</text>
</comment>
<dbReference type="PANTHER" id="PTHR43899">
    <property type="entry name" value="RH59310P"/>
    <property type="match status" value="1"/>
</dbReference>
<dbReference type="VEuPathDB" id="VectorBase:LDEU012901"/>
<dbReference type="InterPro" id="IPR036291">
    <property type="entry name" value="NAD(P)-bd_dom_sf"/>
</dbReference>
<accession>A0A443RVR0</accession>
<dbReference type="Proteomes" id="UP000288716">
    <property type="component" value="Unassembled WGS sequence"/>
</dbReference>
<dbReference type="GO" id="GO:0016491">
    <property type="term" value="F:oxidoreductase activity"/>
    <property type="evidence" value="ECO:0007669"/>
    <property type="project" value="UniProtKB-KW"/>
</dbReference>
<dbReference type="SUPFAM" id="SSF51735">
    <property type="entry name" value="NAD(P)-binding Rossmann-fold domains"/>
    <property type="match status" value="1"/>
</dbReference>
<gene>
    <name evidence="3" type="ORF">B4U80_03281</name>
</gene>
<reference evidence="3 4" key="1">
    <citation type="journal article" date="2018" name="Gigascience">
        <title>Genomes of trombidid mites reveal novel predicted allergens and laterally-transferred genes associated with secondary metabolism.</title>
        <authorList>
            <person name="Dong X."/>
            <person name="Chaisiri K."/>
            <person name="Xia D."/>
            <person name="Armstrong S.D."/>
            <person name="Fang Y."/>
            <person name="Donnelly M.J."/>
            <person name="Kadowaki T."/>
            <person name="McGarry J.W."/>
            <person name="Darby A.C."/>
            <person name="Makepeace B.L."/>
        </authorList>
    </citation>
    <scope>NUCLEOTIDE SEQUENCE [LARGE SCALE GENOMIC DNA]</scope>
    <source>
        <strain evidence="3">UoL-UT</strain>
    </source>
</reference>
<protein>
    <submittedName>
        <fullName evidence="3">Hydroxysteroid dehydrogenase-like protein 3</fullName>
    </submittedName>
</protein>
<feature type="non-terminal residue" evidence="3">
    <location>
        <position position="1"/>
    </location>
</feature>
<sequence>LILALKVFVYSRIKKLDLLSIYGEFVVITGATDGIGLEFAKQFAERGHSVVLIGRNVQKL</sequence>
<dbReference type="OrthoDB" id="6423088at2759"/>
<evidence type="ECO:0000313" key="3">
    <source>
        <dbReference type="EMBL" id="RWS19139.1"/>
    </source>
</evidence>
<feature type="non-terminal residue" evidence="3">
    <location>
        <position position="60"/>
    </location>
</feature>
<dbReference type="EMBL" id="NCKV01029709">
    <property type="protein sequence ID" value="RWS19139.1"/>
    <property type="molecule type" value="Genomic_DNA"/>
</dbReference>